<dbReference type="InterPro" id="IPR017463">
    <property type="entry name" value="Sulphur_relay_TusD/DsrE"/>
</dbReference>
<evidence type="ECO:0000313" key="5">
    <source>
        <dbReference type="EMBL" id="GGY70506.1"/>
    </source>
</evidence>
<comment type="similarity">
    <text evidence="2">Belongs to the DsrE/TusD family.</text>
</comment>
<dbReference type="NCBIfam" id="TIGR03012">
    <property type="entry name" value="sulf_tusD_dsrE"/>
    <property type="match status" value="1"/>
</dbReference>
<dbReference type="NCBIfam" id="NF001237">
    <property type="entry name" value="PRK00207.1"/>
    <property type="match status" value="1"/>
</dbReference>
<keyword evidence="3" id="KW-0963">Cytoplasm</keyword>
<dbReference type="EMBL" id="BMYZ01000001">
    <property type="protein sequence ID" value="GGY70506.1"/>
    <property type="molecule type" value="Genomic_DNA"/>
</dbReference>
<evidence type="ECO:0000256" key="4">
    <source>
        <dbReference type="ARBA" id="ARBA00022679"/>
    </source>
</evidence>
<gene>
    <name evidence="5" type="ORF">GCM10011613_13740</name>
</gene>
<dbReference type="RefSeq" id="WP_189416986.1">
    <property type="nucleotide sequence ID" value="NZ_BMYZ01000001.1"/>
</dbReference>
<sequence>MIFSIAIYAAPYSSQASDSAYRFALALLESGNSLYRVFFYHDAIHAASSLATPQQDESHYTQNWQQLAQKYNVDLVVCIAAALKRGLLNEQEAARYEKHAANLAEGFEISGLGQLVDAAVVSDRLITFGS</sequence>
<dbReference type="Pfam" id="PF02635">
    <property type="entry name" value="DsrE"/>
    <property type="match status" value="1"/>
</dbReference>
<dbReference type="PANTHER" id="PTHR34874:SF3">
    <property type="entry name" value="SULFURTRANSFERASE TUSD"/>
    <property type="match status" value="1"/>
</dbReference>
<evidence type="ECO:0000256" key="1">
    <source>
        <dbReference type="ARBA" id="ARBA00004496"/>
    </source>
</evidence>
<dbReference type="Proteomes" id="UP000619761">
    <property type="component" value="Unassembled WGS sequence"/>
</dbReference>
<evidence type="ECO:0000256" key="3">
    <source>
        <dbReference type="ARBA" id="ARBA00022490"/>
    </source>
</evidence>
<accession>A0ABQ3B166</accession>
<dbReference type="PANTHER" id="PTHR34874">
    <property type="entry name" value="PROTEIN YCHN"/>
    <property type="match status" value="1"/>
</dbReference>
<organism evidence="5 6">
    <name type="scientific">Cellvibrio zantedeschiae</name>
    <dbReference type="NCBI Taxonomy" id="1237077"/>
    <lineage>
        <taxon>Bacteria</taxon>
        <taxon>Pseudomonadati</taxon>
        <taxon>Pseudomonadota</taxon>
        <taxon>Gammaproteobacteria</taxon>
        <taxon>Cellvibrionales</taxon>
        <taxon>Cellvibrionaceae</taxon>
        <taxon>Cellvibrio</taxon>
    </lineage>
</organism>
<reference evidence="6" key="1">
    <citation type="journal article" date="2019" name="Int. J. Syst. Evol. Microbiol.">
        <title>The Global Catalogue of Microorganisms (GCM) 10K type strain sequencing project: providing services to taxonomists for standard genome sequencing and annotation.</title>
        <authorList>
            <consortium name="The Broad Institute Genomics Platform"/>
            <consortium name="The Broad Institute Genome Sequencing Center for Infectious Disease"/>
            <person name="Wu L."/>
            <person name="Ma J."/>
        </authorList>
    </citation>
    <scope>NUCLEOTIDE SEQUENCE [LARGE SCALE GENOMIC DNA]</scope>
    <source>
        <strain evidence="6">KCTC 32239</strain>
    </source>
</reference>
<name>A0ABQ3B166_9GAMM</name>
<dbReference type="Gene3D" id="3.40.1260.10">
    <property type="entry name" value="DsrEFH-like"/>
    <property type="match status" value="1"/>
</dbReference>
<evidence type="ECO:0000313" key="6">
    <source>
        <dbReference type="Proteomes" id="UP000619761"/>
    </source>
</evidence>
<dbReference type="SUPFAM" id="SSF75169">
    <property type="entry name" value="DsrEFH-like"/>
    <property type="match status" value="1"/>
</dbReference>
<dbReference type="InterPro" id="IPR003787">
    <property type="entry name" value="Sulphur_relay_DsrE/F-like"/>
</dbReference>
<keyword evidence="4" id="KW-0808">Transferase</keyword>
<comment type="caution">
    <text evidence="5">The sequence shown here is derived from an EMBL/GenBank/DDBJ whole genome shotgun (WGS) entry which is preliminary data.</text>
</comment>
<protein>
    <submittedName>
        <fullName evidence="5">Sulfurtransferase TusD</fullName>
    </submittedName>
</protein>
<dbReference type="InterPro" id="IPR027396">
    <property type="entry name" value="DsrEFH-like"/>
</dbReference>
<keyword evidence="6" id="KW-1185">Reference proteome</keyword>
<comment type="subcellular location">
    <subcellularLocation>
        <location evidence="1">Cytoplasm</location>
    </subcellularLocation>
</comment>
<evidence type="ECO:0000256" key="2">
    <source>
        <dbReference type="ARBA" id="ARBA00007067"/>
    </source>
</evidence>
<proteinExistence type="inferred from homology"/>